<dbReference type="Pfam" id="PF04838">
    <property type="entry name" value="Baculo_LEF5"/>
    <property type="match status" value="1"/>
</dbReference>
<dbReference type="GeneID" id="27924271"/>
<dbReference type="InterPro" id="IPR021758">
    <property type="entry name" value="Baculo_LEF5_C"/>
</dbReference>
<evidence type="ECO:0000313" key="4">
    <source>
        <dbReference type="EMBL" id="ANF29695.1"/>
    </source>
</evidence>
<feature type="domain" description="Baculoviridae late expression factor 5 N-terminal" evidence="2">
    <location>
        <begin position="35"/>
        <end position="203"/>
    </location>
</feature>
<gene>
    <name evidence="4" type="primary">lef5</name>
    <name evidence="4" type="ORF">CapoNPV_047</name>
</gene>
<accession>A0A172WZC0</accession>
<feature type="domain" description="Baculoviridae late expression factor 5 C-terminal" evidence="3">
    <location>
        <begin position="280"/>
        <end position="321"/>
    </location>
</feature>
<keyword evidence="5" id="KW-1185">Reference proteome</keyword>
<dbReference type="KEGG" id="vg:27924271"/>
<feature type="compositionally biased region" description="Low complexity" evidence="1">
    <location>
        <begin position="225"/>
        <end position="235"/>
    </location>
</feature>
<dbReference type="GO" id="GO:0006355">
    <property type="term" value="P:regulation of DNA-templated transcription"/>
    <property type="evidence" value="ECO:0007669"/>
    <property type="project" value="InterPro"/>
</dbReference>
<feature type="region of interest" description="Disordered" evidence="1">
    <location>
        <begin position="215"/>
        <end position="235"/>
    </location>
</feature>
<evidence type="ECO:0000313" key="5">
    <source>
        <dbReference type="Proteomes" id="UP000203996"/>
    </source>
</evidence>
<evidence type="ECO:0000256" key="1">
    <source>
        <dbReference type="SAM" id="MobiDB-lite"/>
    </source>
</evidence>
<dbReference type="Proteomes" id="UP000203996">
    <property type="component" value="Segment"/>
</dbReference>
<dbReference type="InterPro" id="IPR006923">
    <property type="entry name" value="Baculo_LEF5_N"/>
</dbReference>
<sequence>MPLDERVVKTQTDPFGRGSGKLRHDANTKKWTSRALFKLFKEYRSNKNYAKLIEFLTENFPGNVKNKTFNFSSTGHLFHSLYAYVPSVSELVKERKQIRLQTECITKLFNNTINDFKLYTELYNFIDQQQQQQQLNGGNAGNEHDYCCPCQLLQKSLANTKKYVESLNRKQFDIKPPKFKKELFDNILYKYSLNYKNLLLKKKEKHNTNLCNNNINSSGGGGTNNDGNSNNNKNGICKRKKKIKQRQILDNKIIYLHNNNNSCNISNSNGYGDNFTDNIKLANMSGLSIKSCKHKFVTVESQTRAGDEIVSFIRYCKLCQMRSDGGETDDNNN</sequence>
<dbReference type="EMBL" id="KU565883">
    <property type="protein sequence ID" value="ANF29695.1"/>
    <property type="molecule type" value="Genomic_DNA"/>
</dbReference>
<evidence type="ECO:0000259" key="3">
    <source>
        <dbReference type="Pfam" id="PF11792"/>
    </source>
</evidence>
<proteinExistence type="predicted"/>
<dbReference type="RefSeq" id="YP_009255304.1">
    <property type="nucleotide sequence ID" value="NC_030240.1"/>
</dbReference>
<name>A0A172WZC0_9ABAC</name>
<evidence type="ECO:0000259" key="2">
    <source>
        <dbReference type="Pfam" id="PF04838"/>
    </source>
</evidence>
<protein>
    <submittedName>
        <fullName evidence="4">Lef5</fullName>
    </submittedName>
</protein>
<dbReference type="OrthoDB" id="12882at10239"/>
<dbReference type="Pfam" id="PF11792">
    <property type="entry name" value="Baculo_LEF5_C"/>
    <property type="match status" value="1"/>
</dbReference>
<reference evidence="4 5" key="1">
    <citation type="journal article" date="2016" name="PLoS ONE">
        <title>Genome Sequencing and Analysis of Catopsilia pomona nucleopolyhedrovirus: A Distinct Species in Group I Alphabaculovirus.</title>
        <authorList>
            <person name="Wang J."/>
            <person name="Zhu Z."/>
            <person name="Zhang L."/>
            <person name="Hou D."/>
            <person name="Wang M."/>
            <person name="Arif B."/>
            <person name="Kou Z."/>
            <person name="Wang H."/>
            <person name="Deng F."/>
            <person name="Hu Z."/>
        </authorList>
    </citation>
    <scope>NUCLEOTIDE SEQUENCE [LARGE SCALE GENOMIC DNA]</scope>
    <source>
        <strain evidence="4">416</strain>
    </source>
</reference>
<organism evidence="4 5">
    <name type="scientific">Catopsilia pomona nucleopolyhedrovirus</name>
    <dbReference type="NCBI Taxonomy" id="1850906"/>
    <lineage>
        <taxon>Viruses</taxon>
        <taxon>Viruses incertae sedis</taxon>
        <taxon>Naldaviricetes</taxon>
        <taxon>Lefavirales</taxon>
        <taxon>Baculoviridae</taxon>
        <taxon>Alphabaculovirus</taxon>
        <taxon>Alphabaculovirus capomonae</taxon>
    </lineage>
</organism>